<evidence type="ECO:0000256" key="1">
    <source>
        <dbReference type="RuleBase" id="RU004374"/>
    </source>
</evidence>
<comment type="similarity">
    <text evidence="1">Belongs to the eukaryotic initiation factor 4E family.</text>
</comment>
<reference evidence="2 3" key="1">
    <citation type="submission" date="2011-02" db="EMBL/GenBank/DDBJ databases">
        <title>The Genome Sequence of Sphaeroforma arctica JP610.</title>
        <authorList>
            <consortium name="The Broad Institute Genome Sequencing Platform"/>
            <person name="Russ C."/>
            <person name="Cuomo C."/>
            <person name="Young S.K."/>
            <person name="Zeng Q."/>
            <person name="Gargeya S."/>
            <person name="Alvarado L."/>
            <person name="Berlin A."/>
            <person name="Chapman S.B."/>
            <person name="Chen Z."/>
            <person name="Freedman E."/>
            <person name="Gellesch M."/>
            <person name="Goldberg J."/>
            <person name="Griggs A."/>
            <person name="Gujja S."/>
            <person name="Heilman E."/>
            <person name="Heiman D."/>
            <person name="Howarth C."/>
            <person name="Mehta T."/>
            <person name="Neiman D."/>
            <person name="Pearson M."/>
            <person name="Roberts A."/>
            <person name="Saif S."/>
            <person name="Shea T."/>
            <person name="Shenoy N."/>
            <person name="Sisk P."/>
            <person name="Stolte C."/>
            <person name="Sykes S."/>
            <person name="White J."/>
            <person name="Yandava C."/>
            <person name="Burger G."/>
            <person name="Gray M.W."/>
            <person name="Holland P.W.H."/>
            <person name="King N."/>
            <person name="Lang F.B.F."/>
            <person name="Roger A.J."/>
            <person name="Ruiz-Trillo I."/>
            <person name="Haas B."/>
            <person name="Nusbaum C."/>
            <person name="Birren B."/>
        </authorList>
    </citation>
    <scope>NUCLEOTIDE SEQUENCE [LARGE SCALE GENOMIC DNA]</scope>
    <source>
        <strain evidence="2 3">JP610</strain>
    </source>
</reference>
<accession>A0A0L0FA31</accession>
<dbReference type="OrthoDB" id="590761at2759"/>
<dbReference type="GO" id="GO:0000340">
    <property type="term" value="F:RNA 7-methylguanosine cap binding"/>
    <property type="evidence" value="ECO:0007669"/>
    <property type="project" value="TreeGrafter"/>
</dbReference>
<dbReference type="Gene3D" id="3.30.760.10">
    <property type="entry name" value="RNA Cap, Translation Initiation Factor Eif4e"/>
    <property type="match status" value="1"/>
</dbReference>
<dbReference type="Proteomes" id="UP000054560">
    <property type="component" value="Unassembled WGS sequence"/>
</dbReference>
<proteinExistence type="inferred from homology"/>
<evidence type="ECO:0000313" key="3">
    <source>
        <dbReference type="Proteomes" id="UP000054560"/>
    </source>
</evidence>
<name>A0A0L0FA31_9EUKA</name>
<evidence type="ECO:0000313" key="2">
    <source>
        <dbReference type="EMBL" id="KNC73575.1"/>
    </source>
</evidence>
<keyword evidence="1" id="KW-0396">Initiation factor</keyword>
<sequence length="83" mass="9366">LLAIIGDQFQVGQELCGAVVSVRFGEDIISVWNRTANDKNTTYKIRDTIKQVLSLPPNVTMEYKCHDASIRDQSSFRNTDVFS</sequence>
<dbReference type="EMBL" id="KQ245439">
    <property type="protein sequence ID" value="KNC73575.1"/>
    <property type="molecule type" value="Genomic_DNA"/>
</dbReference>
<evidence type="ECO:0008006" key="4">
    <source>
        <dbReference type="Google" id="ProtNLM"/>
    </source>
</evidence>
<feature type="non-terminal residue" evidence="2">
    <location>
        <position position="1"/>
    </location>
</feature>
<keyword evidence="1" id="KW-0694">RNA-binding</keyword>
<dbReference type="Pfam" id="PF01652">
    <property type="entry name" value="IF4E"/>
    <property type="match status" value="1"/>
</dbReference>
<keyword evidence="1" id="KW-0648">Protein biosynthesis</keyword>
<dbReference type="PANTHER" id="PTHR11960:SF18">
    <property type="entry name" value="EUKARYOTIC TRANSLATION INITIATION FACTOR 4E HOMOLOGOUS PROTEIN, ISOFORM B"/>
    <property type="match status" value="1"/>
</dbReference>
<dbReference type="InterPro" id="IPR001040">
    <property type="entry name" value="TIF_eIF_4E"/>
</dbReference>
<dbReference type="AlphaFoldDB" id="A0A0L0FA31"/>
<dbReference type="RefSeq" id="XP_014147477.1">
    <property type="nucleotide sequence ID" value="XM_014292002.1"/>
</dbReference>
<dbReference type="InterPro" id="IPR023398">
    <property type="entry name" value="TIF_eIF4e-like"/>
</dbReference>
<organism evidence="2 3">
    <name type="scientific">Sphaeroforma arctica JP610</name>
    <dbReference type="NCBI Taxonomy" id="667725"/>
    <lineage>
        <taxon>Eukaryota</taxon>
        <taxon>Ichthyosporea</taxon>
        <taxon>Ichthyophonida</taxon>
        <taxon>Sphaeroforma</taxon>
    </lineage>
</organism>
<gene>
    <name evidence="2" type="ORF">SARC_13866</name>
</gene>
<dbReference type="SUPFAM" id="SSF55418">
    <property type="entry name" value="eIF4e-like"/>
    <property type="match status" value="1"/>
</dbReference>
<dbReference type="GO" id="GO:0016281">
    <property type="term" value="C:eukaryotic translation initiation factor 4F complex"/>
    <property type="evidence" value="ECO:0007669"/>
    <property type="project" value="TreeGrafter"/>
</dbReference>
<dbReference type="eggNOG" id="KOG1669">
    <property type="taxonomic scope" value="Eukaryota"/>
</dbReference>
<dbReference type="PANTHER" id="PTHR11960">
    <property type="entry name" value="EUKARYOTIC TRANSLATION INITIATION FACTOR 4E RELATED"/>
    <property type="match status" value="1"/>
</dbReference>
<dbReference type="STRING" id="667725.A0A0L0FA31"/>
<protein>
    <recommendedName>
        <fullName evidence="4">Eukaryotic translation initiation factor 4E type 2</fullName>
    </recommendedName>
</protein>
<dbReference type="GO" id="GO:0003743">
    <property type="term" value="F:translation initiation factor activity"/>
    <property type="evidence" value="ECO:0007669"/>
    <property type="project" value="UniProtKB-KW"/>
</dbReference>
<keyword evidence="3" id="KW-1185">Reference proteome</keyword>
<dbReference type="GeneID" id="25914370"/>